<sequence length="77" mass="8734">MKLCRSCGKNGWPYLFVFFIAGFVSLLTWLTLSTEDISFEIKLLCSSVAFLVIFIGLLSYMLTCIRRHCGHGEEHIG</sequence>
<dbReference type="AlphaFoldDB" id="A0A450WHK4"/>
<evidence type="ECO:0000313" key="2">
    <source>
        <dbReference type="EMBL" id="VFK16472.1"/>
    </source>
</evidence>
<proteinExistence type="predicted"/>
<feature type="transmembrane region" description="Helical" evidence="1">
    <location>
        <begin position="12"/>
        <end position="29"/>
    </location>
</feature>
<feature type="transmembrane region" description="Helical" evidence="1">
    <location>
        <begin position="41"/>
        <end position="62"/>
    </location>
</feature>
<name>A0A450WHK4_9GAMM</name>
<keyword evidence="1" id="KW-1133">Transmembrane helix</keyword>
<evidence type="ECO:0000256" key="1">
    <source>
        <dbReference type="SAM" id="Phobius"/>
    </source>
</evidence>
<protein>
    <submittedName>
        <fullName evidence="2">Uncharacterized protein</fullName>
    </submittedName>
</protein>
<reference evidence="2" key="1">
    <citation type="submission" date="2019-02" db="EMBL/GenBank/DDBJ databases">
        <authorList>
            <person name="Gruber-Vodicka R. H."/>
            <person name="Seah K. B. B."/>
        </authorList>
    </citation>
    <scope>NUCLEOTIDE SEQUENCE</scope>
    <source>
        <strain evidence="2">BECK_S313</strain>
    </source>
</reference>
<organism evidence="2">
    <name type="scientific">Candidatus Kentrum sp. LPFa</name>
    <dbReference type="NCBI Taxonomy" id="2126335"/>
    <lineage>
        <taxon>Bacteria</taxon>
        <taxon>Pseudomonadati</taxon>
        <taxon>Pseudomonadota</taxon>
        <taxon>Gammaproteobacteria</taxon>
        <taxon>Candidatus Kentrum</taxon>
    </lineage>
</organism>
<gene>
    <name evidence="2" type="ORF">BECKLPF1236B_GA0070989_10965</name>
</gene>
<dbReference type="EMBL" id="CAADFK010000096">
    <property type="protein sequence ID" value="VFK16472.1"/>
    <property type="molecule type" value="Genomic_DNA"/>
</dbReference>
<accession>A0A450WHK4</accession>
<keyword evidence="1" id="KW-0812">Transmembrane</keyword>
<keyword evidence="1" id="KW-0472">Membrane</keyword>